<dbReference type="NCBIfam" id="NF005873">
    <property type="entry name" value="PRK07814.1"/>
    <property type="match status" value="1"/>
</dbReference>
<gene>
    <name evidence="3" type="ORF">FHP29_18810</name>
</gene>
<evidence type="ECO:0000256" key="1">
    <source>
        <dbReference type="ARBA" id="ARBA00006484"/>
    </source>
</evidence>
<dbReference type="OrthoDB" id="517007at2"/>
<dbReference type="Gene3D" id="3.40.50.720">
    <property type="entry name" value="NAD(P)-binding Rossmann-like Domain"/>
    <property type="match status" value="1"/>
</dbReference>
<name>A0A5C4VKV8_9ACTN</name>
<evidence type="ECO:0000256" key="2">
    <source>
        <dbReference type="ARBA" id="ARBA00023002"/>
    </source>
</evidence>
<protein>
    <submittedName>
        <fullName evidence="3">SDR family oxidoreductase</fullName>
    </submittedName>
</protein>
<proteinExistence type="inferred from homology"/>
<dbReference type="PROSITE" id="PS00061">
    <property type="entry name" value="ADH_SHORT"/>
    <property type="match status" value="1"/>
</dbReference>
<dbReference type="RefSeq" id="WP_139624414.1">
    <property type="nucleotide sequence ID" value="NZ_VDMP01000027.1"/>
</dbReference>
<dbReference type="PRINTS" id="PR00081">
    <property type="entry name" value="GDHRDH"/>
</dbReference>
<accession>A0A5C4VKV8</accession>
<evidence type="ECO:0000313" key="4">
    <source>
        <dbReference type="Proteomes" id="UP000313231"/>
    </source>
</evidence>
<sequence length="277" mass="28592">MSVLDRFLLTDHVAVVTGAGRGIGAATAVALAEAGADVVISARTEVQLKQVAGRIEDAGRRALVVPANLAHTDDVAGLAQQAYDAFGRLDVVVNNVGGTIPNAFLDTDVAYLEEAFHFNVATAHALSRAAVPLMLASAGGPDDPRQKSITSISSAMGRLAGRGYLAYGTAKAALAHWSRLAATDLSPEIRVNGVFVGSVMTSALEFVAGVPEMRSQLEESTPLGRIGEAEDVAAAVLYLASPAGKYVTGKMLEVDGGIQQPNLDLHLPDLRPGSGPG</sequence>
<dbReference type="GO" id="GO:0016491">
    <property type="term" value="F:oxidoreductase activity"/>
    <property type="evidence" value="ECO:0007669"/>
    <property type="project" value="UniProtKB-KW"/>
</dbReference>
<dbReference type="EMBL" id="VDMP01000027">
    <property type="protein sequence ID" value="TNM36226.1"/>
    <property type="molecule type" value="Genomic_DNA"/>
</dbReference>
<keyword evidence="2" id="KW-0560">Oxidoreductase</keyword>
<dbReference type="Proteomes" id="UP000313231">
    <property type="component" value="Unassembled WGS sequence"/>
</dbReference>
<dbReference type="FunFam" id="3.40.50.720:FF:000084">
    <property type="entry name" value="Short-chain dehydrogenase reductase"/>
    <property type="match status" value="1"/>
</dbReference>
<dbReference type="PANTHER" id="PTHR43639:SF1">
    <property type="entry name" value="SHORT-CHAIN DEHYDROGENASE_REDUCTASE FAMILY PROTEIN"/>
    <property type="match status" value="1"/>
</dbReference>
<keyword evidence="4" id="KW-1185">Reference proteome</keyword>
<dbReference type="PANTHER" id="PTHR43639">
    <property type="entry name" value="OXIDOREDUCTASE, SHORT-CHAIN DEHYDROGENASE/REDUCTASE FAMILY (AFU_ORTHOLOGUE AFUA_5G02870)"/>
    <property type="match status" value="1"/>
</dbReference>
<organism evidence="3 4">
    <name type="scientific">Nocardioides albidus</name>
    <dbReference type="NCBI Taxonomy" id="1517589"/>
    <lineage>
        <taxon>Bacteria</taxon>
        <taxon>Bacillati</taxon>
        <taxon>Actinomycetota</taxon>
        <taxon>Actinomycetes</taxon>
        <taxon>Propionibacteriales</taxon>
        <taxon>Nocardioidaceae</taxon>
        <taxon>Nocardioides</taxon>
    </lineage>
</organism>
<dbReference type="InterPro" id="IPR036291">
    <property type="entry name" value="NAD(P)-bd_dom_sf"/>
</dbReference>
<dbReference type="AlphaFoldDB" id="A0A5C4VKV8"/>
<comment type="caution">
    <text evidence="3">The sequence shown here is derived from an EMBL/GenBank/DDBJ whole genome shotgun (WGS) entry which is preliminary data.</text>
</comment>
<dbReference type="SUPFAM" id="SSF51735">
    <property type="entry name" value="NAD(P)-binding Rossmann-fold domains"/>
    <property type="match status" value="1"/>
</dbReference>
<dbReference type="CDD" id="cd05233">
    <property type="entry name" value="SDR_c"/>
    <property type="match status" value="1"/>
</dbReference>
<comment type="similarity">
    <text evidence="1">Belongs to the short-chain dehydrogenases/reductases (SDR) family.</text>
</comment>
<dbReference type="InterPro" id="IPR002347">
    <property type="entry name" value="SDR_fam"/>
</dbReference>
<dbReference type="InterPro" id="IPR020904">
    <property type="entry name" value="Sc_DH/Rdtase_CS"/>
</dbReference>
<dbReference type="Pfam" id="PF13561">
    <property type="entry name" value="adh_short_C2"/>
    <property type="match status" value="1"/>
</dbReference>
<reference evidence="3 4" key="1">
    <citation type="journal article" date="2016" name="Int. J. Syst. Evol. Microbiol.">
        <title>Nocardioides albidus sp. nov., an actinobacterium isolated from garden soil.</title>
        <authorList>
            <person name="Singh H."/>
            <person name="Du J."/>
            <person name="Trinh H."/>
            <person name="Won K."/>
            <person name="Yang J.E."/>
            <person name="Yin C."/>
            <person name="Kook M."/>
            <person name="Yi T.H."/>
        </authorList>
    </citation>
    <scope>NUCLEOTIDE SEQUENCE [LARGE SCALE GENOMIC DNA]</scope>
    <source>
        <strain evidence="3 4">CCTCC AB 2015297</strain>
    </source>
</reference>
<evidence type="ECO:0000313" key="3">
    <source>
        <dbReference type="EMBL" id="TNM36226.1"/>
    </source>
</evidence>